<accession>A0ABV5VRX9</accession>
<proteinExistence type="predicted"/>
<evidence type="ECO:0000313" key="2">
    <source>
        <dbReference type="Proteomes" id="UP001589619"/>
    </source>
</evidence>
<comment type="caution">
    <text evidence="1">The sequence shown here is derived from an EMBL/GenBank/DDBJ whole genome shotgun (WGS) entry which is preliminary data.</text>
</comment>
<protein>
    <recommendedName>
        <fullName evidence="3">GNAT family N-acetyltransferase</fullName>
    </recommendedName>
</protein>
<keyword evidence="2" id="KW-1185">Reference proteome</keyword>
<evidence type="ECO:0008006" key="3">
    <source>
        <dbReference type="Google" id="ProtNLM"/>
    </source>
</evidence>
<sequence>MSGSGTVRHAKHDDLAVLEDLEDGSRRGFAQVTAARSVHRFWLGDVLPDASLEHTVNRERKQKQIPQHLYSLWLLQVDFIGLFGISQEGEVHLDMICPLYRPSSAVPSIVSPRYSGGKVVASTSGMPVGALPETVLRPVSL</sequence>
<dbReference type="Proteomes" id="UP001589619">
    <property type="component" value="Unassembled WGS sequence"/>
</dbReference>
<organism evidence="1 2">
    <name type="scientific">Paenibacillus hodogayensis</name>
    <dbReference type="NCBI Taxonomy" id="279208"/>
    <lineage>
        <taxon>Bacteria</taxon>
        <taxon>Bacillati</taxon>
        <taxon>Bacillota</taxon>
        <taxon>Bacilli</taxon>
        <taxon>Bacillales</taxon>
        <taxon>Paenibacillaceae</taxon>
        <taxon>Paenibacillus</taxon>
    </lineage>
</organism>
<dbReference type="EMBL" id="JBHMAG010000004">
    <property type="protein sequence ID" value="MFB9751035.1"/>
    <property type="molecule type" value="Genomic_DNA"/>
</dbReference>
<gene>
    <name evidence="1" type="ORF">ACFFNY_05565</name>
</gene>
<reference evidence="1 2" key="1">
    <citation type="submission" date="2024-09" db="EMBL/GenBank/DDBJ databases">
        <authorList>
            <person name="Sun Q."/>
            <person name="Mori K."/>
        </authorList>
    </citation>
    <scope>NUCLEOTIDE SEQUENCE [LARGE SCALE GENOMIC DNA]</scope>
    <source>
        <strain evidence="1 2">JCM 12520</strain>
    </source>
</reference>
<dbReference type="RefSeq" id="WP_344905707.1">
    <property type="nucleotide sequence ID" value="NZ_JBHMAG010000004.1"/>
</dbReference>
<evidence type="ECO:0000313" key="1">
    <source>
        <dbReference type="EMBL" id="MFB9751035.1"/>
    </source>
</evidence>
<name>A0ABV5VRX9_9BACL</name>